<sequence>MSDSADILNAFKGIESVLRQSMETDFWYGLPERHFDQVLGWVLDQGSHGSPERRPTSTGKQNRFPSWSWVGWISGASLGTYFPTKEHRSEIHWFLINDKGVAFRLSTVASNAIIDYHKDGNKDVSVAPPPWDGCSPPSWKGRDMFSRIVPRVKAPTDEEEWRFPRYLACKNALATFQLDGQVQSLNGHGRLWEHNANLVIWAADGTRAGSIMMSRIFAAKVSDEPRFFEFILVTRLKRSRSHMTHVAYFDESIYPNRDWCHLSVMMIEREGTVAQRIGVGIVHEDAWVNANPRITFIKL</sequence>
<proteinExistence type="predicted"/>
<reference evidence="2" key="1">
    <citation type="submission" date="2012-06" db="EMBL/GenBank/DDBJ databases">
        <title>The genome sequence of Coniosporium apollinis CBS 100218.</title>
        <authorList>
            <consortium name="The Broad Institute Genome Sequencing Platform"/>
            <person name="Cuomo C."/>
            <person name="Gorbushina A."/>
            <person name="Noack S."/>
            <person name="Walker B."/>
            <person name="Young S.K."/>
            <person name="Zeng Q."/>
            <person name="Gargeya S."/>
            <person name="Fitzgerald M."/>
            <person name="Haas B."/>
            <person name="Abouelleil A."/>
            <person name="Alvarado L."/>
            <person name="Arachchi H.M."/>
            <person name="Berlin A.M."/>
            <person name="Chapman S.B."/>
            <person name="Goldberg J."/>
            <person name="Griggs A."/>
            <person name="Gujja S."/>
            <person name="Hansen M."/>
            <person name="Howarth C."/>
            <person name="Imamovic A."/>
            <person name="Larimer J."/>
            <person name="McCowan C."/>
            <person name="Montmayeur A."/>
            <person name="Murphy C."/>
            <person name="Neiman D."/>
            <person name="Pearson M."/>
            <person name="Priest M."/>
            <person name="Roberts A."/>
            <person name="Saif S."/>
            <person name="Shea T."/>
            <person name="Sisk P."/>
            <person name="Sykes S."/>
            <person name="Wortman J."/>
            <person name="Nusbaum C."/>
            <person name="Birren B."/>
        </authorList>
    </citation>
    <scope>NUCLEOTIDE SEQUENCE [LARGE SCALE GENOMIC DNA]</scope>
    <source>
        <strain evidence="2">CBS 100218</strain>
    </source>
</reference>
<evidence type="ECO:0000313" key="1">
    <source>
        <dbReference type="EMBL" id="EON66498.1"/>
    </source>
</evidence>
<dbReference type="HOGENOM" id="CLU_834641_0_0_1"/>
<dbReference type="eggNOG" id="ENOG502TBPE">
    <property type="taxonomic scope" value="Eukaryota"/>
</dbReference>
<dbReference type="Proteomes" id="UP000016924">
    <property type="component" value="Unassembled WGS sequence"/>
</dbReference>
<organism evidence="1 2">
    <name type="scientific">Coniosporium apollinis (strain CBS 100218)</name>
    <name type="common">Rock-inhabiting black yeast</name>
    <dbReference type="NCBI Taxonomy" id="1168221"/>
    <lineage>
        <taxon>Eukaryota</taxon>
        <taxon>Fungi</taxon>
        <taxon>Dikarya</taxon>
        <taxon>Ascomycota</taxon>
        <taxon>Pezizomycotina</taxon>
        <taxon>Dothideomycetes</taxon>
        <taxon>Dothideomycetes incertae sedis</taxon>
        <taxon>Coniosporium</taxon>
    </lineage>
</organism>
<accession>R7YXC3</accession>
<evidence type="ECO:0000313" key="2">
    <source>
        <dbReference type="Proteomes" id="UP000016924"/>
    </source>
</evidence>
<gene>
    <name evidence="1" type="ORF">W97_05743</name>
</gene>
<dbReference type="RefSeq" id="XP_007781815.1">
    <property type="nucleotide sequence ID" value="XM_007783625.1"/>
</dbReference>
<dbReference type="STRING" id="1168221.R7YXC3"/>
<dbReference type="OrthoDB" id="5428863at2759"/>
<dbReference type="PANTHER" id="PTHR33112:SF12">
    <property type="entry name" value="HETEROKARYON INCOMPATIBILITY DOMAIN-CONTAINING PROTEIN"/>
    <property type="match status" value="1"/>
</dbReference>
<dbReference type="PANTHER" id="PTHR33112">
    <property type="entry name" value="DOMAIN PROTEIN, PUTATIVE-RELATED"/>
    <property type="match status" value="1"/>
</dbReference>
<name>R7YXC3_CONA1</name>
<dbReference type="GeneID" id="19903054"/>
<dbReference type="AlphaFoldDB" id="R7YXC3"/>
<keyword evidence="2" id="KW-1185">Reference proteome</keyword>
<dbReference type="EMBL" id="JH767581">
    <property type="protein sequence ID" value="EON66498.1"/>
    <property type="molecule type" value="Genomic_DNA"/>
</dbReference>
<protein>
    <submittedName>
        <fullName evidence="1">Uncharacterized protein</fullName>
    </submittedName>
</protein>